<keyword evidence="5" id="KW-0328">Glycosyltransferase</keyword>
<comment type="similarity">
    <text evidence="2">In the N-terminal section; belongs to the glycosyltransferase 51 family.</text>
</comment>
<sequence>MKKVKRFIRNNQFECAVILVSIIALIVGTLAIGFLKAFLVLGIIDVIILVPSFLKKQKAKPKPRHSAKAVRHSDSSRKKKRRGKKILLAILIFFIICFLAVAAFMAYIVINAPQFDPEKLYHQEASIVYDVEGNVVAKLGSENREKITYDELPEVLVNAIIATEDSRFFQHNGFDLPRFLKAGIGTVLGRNAGGASTLTMQIVKNHFTSTQRSITRKFTDIYMSIFQVEQNYSKKEIMEFYVNAPYLGSGAYGVEQACLTYFGKSAKDINLAEAALIAGLFQAPNSYDPYLHPEAAEKRRNTVLYLMERHGYITSKERKAAKALSVDKLLKNTETTGQVDTYQAFVDTVIEDVIDVTGQNPYNVSMQIYTTMNKEQQKHVDDIMSGETFKWENDSVNAGISVIDVKTGAVAAIGAGRNRSGVRDYNRATMIDRQIGSTAKPIYDYGPGIEYQNWSTYTPFVDEPHTYTDGTPIENWDRKFQGFMTLRDALAQSRNIPALKAFQQNKNSQIKAFAESLGLSPEVSDNGLIHEAHALGGYNGESPLTMSAAYAAFSNGGYYIKPYTFTKIVYRNSGETYEHKVEKKKVMSPETAYMITSVLYDASDFGVGSNMVNGVKFAAKTGTSNFTKEVIQRYGFPDNAVNDLWVTGYNTQYAISVWYGYDKIDPNHVSTVNTGGHRRLFQAVARGFFTSNAEFQMPSGVVAVEVEMGSNPAKLAGPNTPANMRRTELFKKGTEPTEVSENYTVLDTPTGLTSSLKGTTVTLSWNKVDPKNAALGGVKYNVYAKNTDGSLRLIQSTAETQISFTVSAKSASTYVVKATYVNDASLESAGAETKVDLSGLKTTITAQLVGSETITLTVGGAYTEYSVKVTEDGVDVTDEATIAPPKIVDATGTPVTKVDTTSPNTYTITYTVTYGDFTKTLKRTVVIRE</sequence>
<evidence type="ECO:0000256" key="3">
    <source>
        <dbReference type="ARBA" id="ARBA00022645"/>
    </source>
</evidence>
<dbReference type="InterPro" id="IPR036950">
    <property type="entry name" value="PBP_transglycosylase"/>
</dbReference>
<dbReference type="Proteomes" id="UP000824087">
    <property type="component" value="Unassembled WGS sequence"/>
</dbReference>
<reference evidence="17" key="2">
    <citation type="journal article" date="2021" name="PeerJ">
        <title>Extensive microbial diversity within the chicken gut microbiome revealed by metagenomics and culture.</title>
        <authorList>
            <person name="Gilroy R."/>
            <person name="Ravi A."/>
            <person name="Getino M."/>
            <person name="Pursley I."/>
            <person name="Horton D.L."/>
            <person name="Alikhan N.F."/>
            <person name="Baker D."/>
            <person name="Gharbi K."/>
            <person name="Hall N."/>
            <person name="Watson M."/>
            <person name="Adriaenssens E.M."/>
            <person name="Foster-Nyarko E."/>
            <person name="Jarju S."/>
            <person name="Secka A."/>
            <person name="Antonio M."/>
            <person name="Oren A."/>
            <person name="Chaudhuri R.R."/>
            <person name="La Ragione R."/>
            <person name="Hildebrand F."/>
            <person name="Pallen M.J."/>
        </authorList>
    </citation>
    <scope>NUCLEOTIDE SEQUENCE</scope>
    <source>
        <strain evidence="17">CHK197-8231</strain>
    </source>
</reference>
<protein>
    <submittedName>
        <fullName evidence="17">Transglycosylase domain-containing protein</fullName>
    </submittedName>
</protein>
<feature type="transmembrane region" description="Helical" evidence="14">
    <location>
        <begin position="86"/>
        <end position="110"/>
    </location>
</feature>
<dbReference type="PANTHER" id="PTHR32282:SF29">
    <property type="entry name" value="PENICILLIN-BINDING PROTEIN 1A"/>
    <property type="match status" value="1"/>
</dbReference>
<feature type="transmembrane region" description="Helical" evidence="14">
    <location>
        <begin position="12"/>
        <end position="31"/>
    </location>
</feature>
<evidence type="ECO:0000256" key="6">
    <source>
        <dbReference type="ARBA" id="ARBA00022679"/>
    </source>
</evidence>
<feature type="transmembrane region" description="Helical" evidence="14">
    <location>
        <begin position="37"/>
        <end position="54"/>
    </location>
</feature>
<dbReference type="GO" id="GO:0006508">
    <property type="term" value="P:proteolysis"/>
    <property type="evidence" value="ECO:0007669"/>
    <property type="project" value="UniProtKB-KW"/>
</dbReference>
<comment type="caution">
    <text evidence="17">The sequence shown here is derived from an EMBL/GenBank/DDBJ whole genome shotgun (WGS) entry which is preliminary data.</text>
</comment>
<dbReference type="GO" id="GO:0030288">
    <property type="term" value="C:outer membrane-bounded periplasmic space"/>
    <property type="evidence" value="ECO:0007669"/>
    <property type="project" value="TreeGrafter"/>
</dbReference>
<keyword evidence="6" id="KW-0808">Transferase</keyword>
<dbReference type="InterPro" id="IPR001264">
    <property type="entry name" value="Glyco_trans_51"/>
</dbReference>
<comment type="similarity">
    <text evidence="1">In the C-terminal section; belongs to the transpeptidase family.</text>
</comment>
<dbReference type="Gene3D" id="3.40.710.10">
    <property type="entry name" value="DD-peptidase/beta-lactamase superfamily"/>
    <property type="match status" value="1"/>
</dbReference>
<dbReference type="InterPro" id="IPR050396">
    <property type="entry name" value="Glycosyltr_51/Transpeptidase"/>
</dbReference>
<dbReference type="Gene3D" id="2.60.40.10">
    <property type="entry name" value="Immunoglobulins"/>
    <property type="match status" value="1"/>
</dbReference>
<dbReference type="PANTHER" id="PTHR32282">
    <property type="entry name" value="BINDING PROTEIN TRANSPEPTIDASE, PUTATIVE-RELATED"/>
    <property type="match status" value="1"/>
</dbReference>
<dbReference type="InterPro" id="IPR012338">
    <property type="entry name" value="Beta-lactam/transpept-like"/>
</dbReference>
<keyword evidence="3" id="KW-0121">Carboxypeptidase</keyword>
<dbReference type="GO" id="GO:0009002">
    <property type="term" value="F:serine-type D-Ala-D-Ala carboxypeptidase activity"/>
    <property type="evidence" value="ECO:0007669"/>
    <property type="project" value="UniProtKB-EC"/>
</dbReference>
<evidence type="ECO:0000256" key="4">
    <source>
        <dbReference type="ARBA" id="ARBA00022670"/>
    </source>
</evidence>
<dbReference type="Pfam" id="PF00905">
    <property type="entry name" value="Transpeptidase"/>
    <property type="match status" value="1"/>
</dbReference>
<evidence type="ECO:0000259" key="15">
    <source>
        <dbReference type="Pfam" id="PF00905"/>
    </source>
</evidence>
<dbReference type="GO" id="GO:0009252">
    <property type="term" value="P:peptidoglycan biosynthetic process"/>
    <property type="evidence" value="ECO:0007669"/>
    <property type="project" value="UniProtKB-KW"/>
</dbReference>
<dbReference type="Gene3D" id="1.10.3810.10">
    <property type="entry name" value="Biosynthetic peptidoglycan transglycosylase-like"/>
    <property type="match status" value="1"/>
</dbReference>
<feature type="domain" description="Glycosyl transferase family 51" evidence="16">
    <location>
        <begin position="133"/>
        <end position="307"/>
    </location>
</feature>
<keyword evidence="14" id="KW-0472">Membrane</keyword>
<comment type="catalytic activity">
    <reaction evidence="12">
        <text>Preferential cleavage: (Ac)2-L-Lys-D-Ala-|-D-Ala. Also transpeptidation of peptidyl-alanyl moieties that are N-acyl substituents of D-alanine.</text>
        <dbReference type="EC" id="3.4.16.4"/>
    </reaction>
</comment>
<evidence type="ECO:0000256" key="13">
    <source>
        <dbReference type="ARBA" id="ARBA00049902"/>
    </source>
</evidence>
<evidence type="ECO:0000256" key="7">
    <source>
        <dbReference type="ARBA" id="ARBA00022801"/>
    </source>
</evidence>
<gene>
    <name evidence="17" type="ORF">IAD49_05465</name>
</gene>
<dbReference type="SUPFAM" id="SSF56601">
    <property type="entry name" value="beta-lactamase/transpeptidase-like"/>
    <property type="match status" value="1"/>
</dbReference>
<accession>A0A9D1HVE5</accession>
<feature type="domain" description="Penicillin-binding protein transpeptidase" evidence="15">
    <location>
        <begin position="400"/>
        <end position="668"/>
    </location>
</feature>
<dbReference type="InterPro" id="IPR023346">
    <property type="entry name" value="Lysozyme-like_dom_sf"/>
</dbReference>
<dbReference type="SUPFAM" id="SSF53955">
    <property type="entry name" value="Lysozyme-like"/>
    <property type="match status" value="1"/>
</dbReference>
<organism evidence="17 18">
    <name type="scientific">Candidatus Fimihabitans intestinipullorum</name>
    <dbReference type="NCBI Taxonomy" id="2840820"/>
    <lineage>
        <taxon>Bacteria</taxon>
        <taxon>Bacillati</taxon>
        <taxon>Mycoplasmatota</taxon>
        <taxon>Mycoplasmatota incertae sedis</taxon>
        <taxon>Candidatus Fimihabitans</taxon>
    </lineage>
</organism>
<dbReference type="InterPro" id="IPR013783">
    <property type="entry name" value="Ig-like_fold"/>
</dbReference>
<keyword evidence="9" id="KW-0573">Peptidoglycan synthesis</keyword>
<dbReference type="Gene3D" id="1.20.1070.10">
    <property type="entry name" value="Rhodopsin 7-helix transmembrane proteins"/>
    <property type="match status" value="1"/>
</dbReference>
<dbReference type="FunFam" id="1.10.3810.10:FF:000001">
    <property type="entry name" value="Penicillin-binding protein 1A"/>
    <property type="match status" value="1"/>
</dbReference>
<evidence type="ECO:0000259" key="16">
    <source>
        <dbReference type="Pfam" id="PF00912"/>
    </source>
</evidence>
<keyword evidence="14" id="KW-0812">Transmembrane</keyword>
<keyword evidence="4" id="KW-0645">Protease</keyword>
<evidence type="ECO:0000313" key="17">
    <source>
        <dbReference type="EMBL" id="HIU23012.1"/>
    </source>
</evidence>
<dbReference type="Pfam" id="PF00912">
    <property type="entry name" value="Transgly"/>
    <property type="match status" value="1"/>
</dbReference>
<reference evidence="17" key="1">
    <citation type="submission" date="2020-10" db="EMBL/GenBank/DDBJ databases">
        <authorList>
            <person name="Gilroy R."/>
        </authorList>
    </citation>
    <scope>NUCLEOTIDE SEQUENCE</scope>
    <source>
        <strain evidence="17">CHK197-8231</strain>
    </source>
</reference>
<evidence type="ECO:0000256" key="8">
    <source>
        <dbReference type="ARBA" id="ARBA00022960"/>
    </source>
</evidence>
<keyword evidence="8" id="KW-0133">Cell shape</keyword>
<dbReference type="EMBL" id="DVML01000032">
    <property type="protein sequence ID" value="HIU23012.1"/>
    <property type="molecule type" value="Genomic_DNA"/>
</dbReference>
<evidence type="ECO:0000313" key="18">
    <source>
        <dbReference type="Proteomes" id="UP000824087"/>
    </source>
</evidence>
<dbReference type="GO" id="GO:0008658">
    <property type="term" value="F:penicillin binding"/>
    <property type="evidence" value="ECO:0007669"/>
    <property type="project" value="InterPro"/>
</dbReference>
<dbReference type="GO" id="GO:0008955">
    <property type="term" value="F:peptidoglycan glycosyltransferase activity"/>
    <property type="evidence" value="ECO:0007669"/>
    <property type="project" value="UniProtKB-EC"/>
</dbReference>
<evidence type="ECO:0000256" key="12">
    <source>
        <dbReference type="ARBA" id="ARBA00034000"/>
    </source>
</evidence>
<keyword evidence="10" id="KW-0511">Multifunctional enzyme</keyword>
<dbReference type="GO" id="GO:0071555">
    <property type="term" value="P:cell wall organization"/>
    <property type="evidence" value="ECO:0007669"/>
    <property type="project" value="UniProtKB-KW"/>
</dbReference>
<proteinExistence type="inferred from homology"/>
<dbReference type="AlphaFoldDB" id="A0A9D1HVE5"/>
<name>A0A9D1HVE5_9BACT</name>
<dbReference type="InterPro" id="IPR001460">
    <property type="entry name" value="PCN-bd_Tpept"/>
</dbReference>
<keyword evidence="14" id="KW-1133">Transmembrane helix</keyword>
<evidence type="ECO:0000256" key="14">
    <source>
        <dbReference type="SAM" id="Phobius"/>
    </source>
</evidence>
<evidence type="ECO:0000256" key="10">
    <source>
        <dbReference type="ARBA" id="ARBA00023268"/>
    </source>
</evidence>
<keyword evidence="11" id="KW-0961">Cell wall biogenesis/degradation</keyword>
<evidence type="ECO:0000256" key="5">
    <source>
        <dbReference type="ARBA" id="ARBA00022676"/>
    </source>
</evidence>
<dbReference type="GO" id="GO:0008360">
    <property type="term" value="P:regulation of cell shape"/>
    <property type="evidence" value="ECO:0007669"/>
    <property type="project" value="UniProtKB-KW"/>
</dbReference>
<evidence type="ECO:0000256" key="9">
    <source>
        <dbReference type="ARBA" id="ARBA00022984"/>
    </source>
</evidence>
<evidence type="ECO:0000256" key="1">
    <source>
        <dbReference type="ARBA" id="ARBA00007090"/>
    </source>
</evidence>
<comment type="catalytic activity">
    <reaction evidence="13">
        <text>[GlcNAc-(1-&gt;4)-Mur2Ac(oyl-L-Ala-gamma-D-Glu-L-Lys-D-Ala-D-Ala)](n)-di-trans,octa-cis-undecaprenyl diphosphate + beta-D-GlcNAc-(1-&gt;4)-Mur2Ac(oyl-L-Ala-gamma-D-Glu-L-Lys-D-Ala-D-Ala)-di-trans,octa-cis-undecaprenyl diphosphate = [GlcNAc-(1-&gt;4)-Mur2Ac(oyl-L-Ala-gamma-D-Glu-L-Lys-D-Ala-D-Ala)](n+1)-di-trans,octa-cis-undecaprenyl diphosphate + di-trans,octa-cis-undecaprenyl diphosphate + H(+)</text>
        <dbReference type="Rhea" id="RHEA:23708"/>
        <dbReference type="Rhea" id="RHEA-COMP:9602"/>
        <dbReference type="Rhea" id="RHEA-COMP:9603"/>
        <dbReference type="ChEBI" id="CHEBI:15378"/>
        <dbReference type="ChEBI" id="CHEBI:58405"/>
        <dbReference type="ChEBI" id="CHEBI:60033"/>
        <dbReference type="ChEBI" id="CHEBI:78435"/>
        <dbReference type="EC" id="2.4.99.28"/>
    </reaction>
</comment>
<evidence type="ECO:0000256" key="11">
    <source>
        <dbReference type="ARBA" id="ARBA00023316"/>
    </source>
</evidence>
<evidence type="ECO:0000256" key="2">
    <source>
        <dbReference type="ARBA" id="ARBA00007739"/>
    </source>
</evidence>
<keyword evidence="7" id="KW-0378">Hydrolase</keyword>